<evidence type="ECO:0000256" key="1">
    <source>
        <dbReference type="PIRNR" id="PIRNR037226"/>
    </source>
</evidence>
<dbReference type="GO" id="GO:0071713">
    <property type="term" value="F:para-aminobenzoyl-glutamate hydrolase activity"/>
    <property type="evidence" value="ECO:0007669"/>
    <property type="project" value="TreeGrafter"/>
</dbReference>
<dbReference type="FunFam" id="3.30.70.360:FF:000004">
    <property type="entry name" value="Peptidase M20 domain-containing protein 2"/>
    <property type="match status" value="1"/>
</dbReference>
<evidence type="ECO:0000313" key="4">
    <source>
        <dbReference type="Proteomes" id="UP001216390"/>
    </source>
</evidence>
<protein>
    <recommendedName>
        <fullName evidence="1">Peptidase M20 domain-containing protein 2</fullName>
    </recommendedName>
</protein>
<dbReference type="SUPFAM" id="SSF55031">
    <property type="entry name" value="Bacterial exopeptidase dimerisation domain"/>
    <property type="match status" value="1"/>
</dbReference>
<dbReference type="Gene3D" id="3.30.70.360">
    <property type="match status" value="1"/>
</dbReference>
<dbReference type="Pfam" id="PF07687">
    <property type="entry name" value="M20_dimer"/>
    <property type="match status" value="1"/>
</dbReference>
<dbReference type="InterPro" id="IPR002933">
    <property type="entry name" value="Peptidase_M20"/>
</dbReference>
<feature type="domain" description="Peptidase M20 dimerisation" evidence="2">
    <location>
        <begin position="171"/>
        <end position="264"/>
    </location>
</feature>
<reference evidence="3" key="1">
    <citation type="submission" date="2023-01" db="EMBL/GenBank/DDBJ databases">
        <title>The diversity of Class Acidimicrobiia in South China Sea sediment environments and the proposal of Iamia marina sp. nov., a novel species of the genus Iamia.</title>
        <authorList>
            <person name="He Y."/>
            <person name="Tian X."/>
        </authorList>
    </citation>
    <scope>NUCLEOTIDE SEQUENCE</scope>
    <source>
        <strain evidence="3">DSM 19957</strain>
    </source>
</reference>
<accession>A0AAF0BQM9</accession>
<dbReference type="RefSeq" id="WP_272734526.1">
    <property type="nucleotide sequence ID" value="NZ_CP116942.1"/>
</dbReference>
<dbReference type="GO" id="GO:0046657">
    <property type="term" value="P:folic acid catabolic process"/>
    <property type="evidence" value="ECO:0007669"/>
    <property type="project" value="TreeGrafter"/>
</dbReference>
<dbReference type="Proteomes" id="UP001216390">
    <property type="component" value="Chromosome"/>
</dbReference>
<dbReference type="InterPro" id="IPR036264">
    <property type="entry name" value="Bact_exopeptidase_dim_dom"/>
</dbReference>
<proteinExistence type="inferred from homology"/>
<dbReference type="InterPro" id="IPR017439">
    <property type="entry name" value="Amidohydrolase"/>
</dbReference>
<dbReference type="KEGG" id="ima:PO878_10875"/>
<dbReference type="PANTHER" id="PTHR30575">
    <property type="entry name" value="PEPTIDASE M20"/>
    <property type="match status" value="1"/>
</dbReference>
<dbReference type="GO" id="GO:0005737">
    <property type="term" value="C:cytoplasm"/>
    <property type="evidence" value="ECO:0007669"/>
    <property type="project" value="TreeGrafter"/>
</dbReference>
<dbReference type="GO" id="GO:0016805">
    <property type="term" value="F:dipeptidase activity"/>
    <property type="evidence" value="ECO:0007669"/>
    <property type="project" value="InterPro"/>
</dbReference>
<dbReference type="InterPro" id="IPR052030">
    <property type="entry name" value="Peptidase_M20/M20A_hydrolases"/>
</dbReference>
<evidence type="ECO:0000313" key="3">
    <source>
        <dbReference type="EMBL" id="WCO65001.1"/>
    </source>
</evidence>
<sequence>MSAADEVKDRIDAEVDRLADRLLDVSHRIHARPELAFAEHHAHDVLTEVLEGEGLAVERSAYGLATAFSARAGTDGPTVVVCCEYDALPGIGHACGHNVIAAAGLGAGLAAASVAAEAGGRVLVLGTPGEEGGGGKQLMIDAGALDGVDAAVMVHPAGADLRTMDTLAIQRVTVTYSGHAAHAAAAPERGRNALDAAVLGYVNVAALRQHISPAERVHGIFLEAGDAANIVPARTQAQWYVRSPTSSGLAALRERVTACLAAGAEAAGCTMEMDWYEPAYDELVGLDAFDDLYAANAARVGRTPLRPGEDGAAPVVGSTDMGNVSQHVPSIHPMIQVSPPDVAIHTEAFVGHARAPEGDRAVLDGAKALAATVADLWLDPDALARVQAEFARRTAG</sequence>
<dbReference type="PANTHER" id="PTHR30575:SF0">
    <property type="entry name" value="XAA-ARG DIPEPTIDASE"/>
    <property type="match status" value="1"/>
</dbReference>
<dbReference type="AlphaFoldDB" id="A0AAF0BQM9"/>
<comment type="similarity">
    <text evidence="1">Belongs to the peptidase M20A family.</text>
</comment>
<dbReference type="PIRSF" id="PIRSF037226">
    <property type="entry name" value="Amidohydrolase_ACY1L2_prd"/>
    <property type="match status" value="1"/>
</dbReference>
<dbReference type="SUPFAM" id="SSF53187">
    <property type="entry name" value="Zn-dependent exopeptidases"/>
    <property type="match status" value="1"/>
</dbReference>
<dbReference type="InterPro" id="IPR017144">
    <property type="entry name" value="Xaa-Arg_dipeptidase"/>
</dbReference>
<dbReference type="Gene3D" id="3.40.630.10">
    <property type="entry name" value="Zn peptidases"/>
    <property type="match status" value="1"/>
</dbReference>
<name>A0AAF0BQM9_9ACTN</name>
<dbReference type="NCBIfam" id="TIGR01891">
    <property type="entry name" value="amidohydrolases"/>
    <property type="match status" value="1"/>
</dbReference>
<organism evidence="3 4">
    <name type="scientific">Iamia majanohamensis</name>
    <dbReference type="NCBI Taxonomy" id="467976"/>
    <lineage>
        <taxon>Bacteria</taxon>
        <taxon>Bacillati</taxon>
        <taxon>Actinomycetota</taxon>
        <taxon>Acidimicrobiia</taxon>
        <taxon>Acidimicrobiales</taxon>
        <taxon>Iamiaceae</taxon>
        <taxon>Iamia</taxon>
    </lineage>
</organism>
<dbReference type="EMBL" id="CP116942">
    <property type="protein sequence ID" value="WCO65001.1"/>
    <property type="molecule type" value="Genomic_DNA"/>
</dbReference>
<evidence type="ECO:0000259" key="2">
    <source>
        <dbReference type="Pfam" id="PF07687"/>
    </source>
</evidence>
<gene>
    <name evidence="3" type="ORF">PO878_10875</name>
</gene>
<dbReference type="Pfam" id="PF01546">
    <property type="entry name" value="Peptidase_M20"/>
    <property type="match status" value="1"/>
</dbReference>
<keyword evidence="4" id="KW-1185">Reference proteome</keyword>
<dbReference type="InterPro" id="IPR011650">
    <property type="entry name" value="Peptidase_M20_dimer"/>
</dbReference>